<dbReference type="Proteomes" id="UP000662200">
    <property type="component" value="Unassembled WGS sequence"/>
</dbReference>
<sequence length="89" mass="9855">MRLVDLGWHTFLLDTMAYHVFCQRVASRFIHHVPDTDGDARVSVSRTAQVIAAAGWQVDRELWDCADAADLTKCSQCHAGCHDSPTGGR</sequence>
<gene>
    <name evidence="1" type="ORF">GCM10010124_08020</name>
</gene>
<dbReference type="AlphaFoldDB" id="A0A8J3BIT7"/>
<evidence type="ECO:0000313" key="1">
    <source>
        <dbReference type="EMBL" id="GGK17851.1"/>
    </source>
</evidence>
<dbReference type="EMBL" id="BMQC01000002">
    <property type="protein sequence ID" value="GGK17851.1"/>
    <property type="molecule type" value="Genomic_DNA"/>
</dbReference>
<reference evidence="1" key="1">
    <citation type="journal article" date="2014" name="Int. J. Syst. Evol. Microbiol.">
        <title>Complete genome sequence of Corynebacterium casei LMG S-19264T (=DSM 44701T), isolated from a smear-ripened cheese.</title>
        <authorList>
            <consortium name="US DOE Joint Genome Institute (JGI-PGF)"/>
            <person name="Walter F."/>
            <person name="Albersmeier A."/>
            <person name="Kalinowski J."/>
            <person name="Ruckert C."/>
        </authorList>
    </citation>
    <scope>NUCLEOTIDE SEQUENCE</scope>
    <source>
        <strain evidence="1">JCM 3091</strain>
    </source>
</reference>
<protein>
    <submittedName>
        <fullName evidence="1">Uncharacterized protein</fullName>
    </submittedName>
</protein>
<evidence type="ECO:0000313" key="2">
    <source>
        <dbReference type="Proteomes" id="UP000662200"/>
    </source>
</evidence>
<dbReference type="RefSeq" id="WP_189112800.1">
    <property type="nucleotide sequence ID" value="NZ_BMQC01000002.1"/>
</dbReference>
<accession>A0A8J3BIT7</accession>
<proteinExistence type="predicted"/>
<organism evidence="1 2">
    <name type="scientific">Pilimelia terevasa</name>
    <dbReference type="NCBI Taxonomy" id="53372"/>
    <lineage>
        <taxon>Bacteria</taxon>
        <taxon>Bacillati</taxon>
        <taxon>Actinomycetota</taxon>
        <taxon>Actinomycetes</taxon>
        <taxon>Micromonosporales</taxon>
        <taxon>Micromonosporaceae</taxon>
        <taxon>Pilimelia</taxon>
    </lineage>
</organism>
<name>A0A8J3BIT7_9ACTN</name>
<comment type="caution">
    <text evidence="1">The sequence shown here is derived from an EMBL/GenBank/DDBJ whole genome shotgun (WGS) entry which is preliminary data.</text>
</comment>
<keyword evidence="2" id="KW-1185">Reference proteome</keyword>
<reference evidence="1" key="2">
    <citation type="submission" date="2020-09" db="EMBL/GenBank/DDBJ databases">
        <authorList>
            <person name="Sun Q."/>
            <person name="Ohkuma M."/>
        </authorList>
    </citation>
    <scope>NUCLEOTIDE SEQUENCE</scope>
    <source>
        <strain evidence="1">JCM 3091</strain>
    </source>
</reference>